<evidence type="ECO:0000313" key="5">
    <source>
        <dbReference type="Proteomes" id="UP001217838"/>
    </source>
</evidence>
<dbReference type="InterPro" id="IPR001762">
    <property type="entry name" value="Disintegrin_dom"/>
</dbReference>
<dbReference type="RefSeq" id="WP_272002942.1">
    <property type="nucleotide sequence ID" value="NZ_JAQNDN010000019.1"/>
</dbReference>
<dbReference type="NCBIfam" id="TIGR03901">
    <property type="entry name" value="MYXO-CTERM"/>
    <property type="match status" value="1"/>
</dbReference>
<dbReference type="InterPro" id="IPR024038">
    <property type="entry name" value="MYXO-CTERM"/>
</dbReference>
<reference evidence="4 5" key="1">
    <citation type="submission" date="2022-11" db="EMBL/GenBank/DDBJ databases">
        <title>Minimal conservation of predation-associated metabolite biosynthetic gene clusters underscores biosynthetic potential of Myxococcota including descriptions for ten novel species: Archangium lansinium sp. nov., Myxococcus landrumus sp. nov., Nannocystis bai.</title>
        <authorList>
            <person name="Ahearne A."/>
            <person name="Stevens C."/>
            <person name="Dowd S."/>
        </authorList>
    </citation>
    <scope>NUCLEOTIDE SEQUENCE [LARGE SCALE GENOMIC DNA]</scope>
    <source>
        <strain evidence="4 5">NCELM</strain>
    </source>
</reference>
<evidence type="ECO:0000256" key="2">
    <source>
        <dbReference type="SAM" id="SignalP"/>
    </source>
</evidence>
<feature type="region of interest" description="Disordered" evidence="1">
    <location>
        <begin position="586"/>
        <end position="678"/>
    </location>
</feature>
<feature type="compositionally biased region" description="Gly residues" evidence="1">
    <location>
        <begin position="665"/>
        <end position="678"/>
    </location>
</feature>
<name>A0ABT5BG58_9BACT</name>
<dbReference type="Proteomes" id="UP001217838">
    <property type="component" value="Unassembled WGS sequence"/>
</dbReference>
<dbReference type="PANTHER" id="PTHR35580:SF1">
    <property type="entry name" value="PHYTASE-LIKE DOMAIN-CONTAINING PROTEIN"/>
    <property type="match status" value="1"/>
</dbReference>
<dbReference type="EMBL" id="JAQNDN010000019">
    <property type="protein sequence ID" value="MDC0671961.1"/>
    <property type="molecule type" value="Genomic_DNA"/>
</dbReference>
<dbReference type="SUPFAM" id="SSF57552">
    <property type="entry name" value="Blood coagulation inhibitor (disintegrin)"/>
    <property type="match status" value="1"/>
</dbReference>
<accession>A0ABT5BG58</accession>
<dbReference type="InterPro" id="IPR052918">
    <property type="entry name" value="Motility_Chemotaxis_Reg"/>
</dbReference>
<gene>
    <name evidence="4" type="ORF">POL58_29720</name>
</gene>
<feature type="compositionally biased region" description="Low complexity" evidence="1">
    <location>
        <begin position="588"/>
        <end position="646"/>
    </location>
</feature>
<feature type="chain" id="PRO_5046547712" evidence="2">
    <location>
        <begin position="31"/>
        <end position="715"/>
    </location>
</feature>
<dbReference type="PANTHER" id="PTHR35580">
    <property type="entry name" value="CELL SURFACE GLYCOPROTEIN (S-LAYER PROTEIN)-LIKE PROTEIN"/>
    <property type="match status" value="1"/>
</dbReference>
<protein>
    <submittedName>
        <fullName evidence="4">SBBP repeat-containing protein</fullName>
    </submittedName>
</protein>
<comment type="caution">
    <text evidence="4">The sequence shown here is derived from an EMBL/GenBank/DDBJ whole genome shotgun (WGS) entry which is preliminary data.</text>
</comment>
<feature type="signal peptide" evidence="2">
    <location>
        <begin position="1"/>
        <end position="30"/>
    </location>
</feature>
<evidence type="ECO:0000256" key="1">
    <source>
        <dbReference type="SAM" id="MobiDB-lite"/>
    </source>
</evidence>
<evidence type="ECO:0000313" key="4">
    <source>
        <dbReference type="EMBL" id="MDC0671961.1"/>
    </source>
</evidence>
<dbReference type="Pfam" id="PF06739">
    <property type="entry name" value="SBBP"/>
    <property type="match status" value="1"/>
</dbReference>
<organism evidence="4 5">
    <name type="scientific">Nannocystis radixulma</name>
    <dbReference type="NCBI Taxonomy" id="2995305"/>
    <lineage>
        <taxon>Bacteria</taxon>
        <taxon>Pseudomonadati</taxon>
        <taxon>Myxococcota</taxon>
        <taxon>Polyangia</taxon>
        <taxon>Nannocystales</taxon>
        <taxon>Nannocystaceae</taxon>
        <taxon>Nannocystis</taxon>
    </lineage>
</organism>
<dbReference type="InterPro" id="IPR010620">
    <property type="entry name" value="SBBP_repeat"/>
</dbReference>
<keyword evidence="5" id="KW-1185">Reference proteome</keyword>
<dbReference type="InterPro" id="IPR036436">
    <property type="entry name" value="Disintegrin_dom_sf"/>
</dbReference>
<keyword evidence="2" id="KW-0732">Signal</keyword>
<feature type="compositionally biased region" description="Low complexity" evidence="1">
    <location>
        <begin position="654"/>
        <end position="664"/>
    </location>
</feature>
<sequence>MHLGSNLSTRTGLAAFAALAAALAAPPASAAPSLDRTWGTYFGTPGIEFTNDLALDAAGNLYIVGSSTGPGLATPGAHQSDFAGQYDAYLAKFDPTGALVWATYVGGPDQDLGFGVAVGGDTVAVIGVSRSTSGIATPGALQTTLGGGDDGFVVAFGLDGARKWGTYIGTADMFEEAYGAAIDAQGSVYAVGYVTGAVPGLGTAGTHQPNIGASTSGYLVKFASQGQVEWGTYYGAASSTVFQSVSLNALGELYVSGVAFDPSQTIASPDAHQTEYGGGLEDAVLVRFDLDGTRVWSTFYGGEAQDRTTSVAALPHGGVVLSGLTLSDANIVTPDAHQTESDGMDAFVARFDAAGTRAWGTYYGFPWTQTVGKVAVDAGGSIYLTGQTNWNAGYGTPNGYQPEAQGEDDAYFAKLSGEGVLQWGSFYGGAGYDGAGKVAVDAQYRVHLLGGTQSTSGIATPGAYDETYQGNDYDSFLVQFTQPIGLACAGPEDCGGGGPCVDGVCCDSTCGGGVDDCLVCSAALGAAADGVCTPLAVDVVCRPSAGTCDAAEFCPGDAGTCPEDAPASDGEPCDAGVCEAGACVPVEDTTTGEPNDTTTGEPNDTTTGEPNDTTTGEPNDPTGPTTDEPTTGTTSEPGGESTQSSGEPDDDSTGEAASATAGEAQDGGGCGCRSDGNGGLLVAAPLLLLLRRRRAARRGSIPLAGLRVVRTRRAS</sequence>
<proteinExistence type="predicted"/>
<dbReference type="SMART" id="SM00050">
    <property type="entry name" value="DISIN"/>
    <property type="match status" value="1"/>
</dbReference>
<dbReference type="SUPFAM" id="SSF101898">
    <property type="entry name" value="NHL repeat"/>
    <property type="match status" value="1"/>
</dbReference>
<evidence type="ECO:0000259" key="3">
    <source>
        <dbReference type="SMART" id="SM00050"/>
    </source>
</evidence>
<feature type="domain" description="Disintegrin" evidence="3">
    <location>
        <begin position="493"/>
        <end position="567"/>
    </location>
</feature>